<proteinExistence type="predicted"/>
<reference evidence="1" key="1">
    <citation type="journal article" date="2014" name="Front. Microbiol.">
        <title>High frequency of phylogenetically diverse reductive dehalogenase-homologous genes in deep subseafloor sedimentary metagenomes.</title>
        <authorList>
            <person name="Kawai M."/>
            <person name="Futagami T."/>
            <person name="Toyoda A."/>
            <person name="Takaki Y."/>
            <person name="Nishi S."/>
            <person name="Hori S."/>
            <person name="Arai W."/>
            <person name="Tsubouchi T."/>
            <person name="Morono Y."/>
            <person name="Uchiyama I."/>
            <person name="Ito T."/>
            <person name="Fujiyama A."/>
            <person name="Inagaki F."/>
            <person name="Takami H."/>
        </authorList>
    </citation>
    <scope>NUCLEOTIDE SEQUENCE</scope>
    <source>
        <strain evidence="1">Expedition CK06-06</strain>
    </source>
</reference>
<evidence type="ECO:0000313" key="1">
    <source>
        <dbReference type="EMBL" id="GAH80277.1"/>
    </source>
</evidence>
<dbReference type="AlphaFoldDB" id="X1IEY7"/>
<comment type="caution">
    <text evidence="1">The sequence shown here is derived from an EMBL/GenBank/DDBJ whole genome shotgun (WGS) entry which is preliminary data.</text>
</comment>
<sequence>SLTPEEREGLLRYAPGLDIDVVPHGVDTEKFSPVSPGEQEMSVAFLGNYPHDPNLPLLFPLAQDLPHLYFHRLFCNYTQELKQPIIPGLKVEI</sequence>
<feature type="non-terminal residue" evidence="1">
    <location>
        <position position="1"/>
    </location>
</feature>
<name>X1IEY7_9ZZZZ</name>
<dbReference type="EMBL" id="BARU01038044">
    <property type="protein sequence ID" value="GAH80277.1"/>
    <property type="molecule type" value="Genomic_DNA"/>
</dbReference>
<organism evidence="1">
    <name type="scientific">marine sediment metagenome</name>
    <dbReference type="NCBI Taxonomy" id="412755"/>
    <lineage>
        <taxon>unclassified sequences</taxon>
        <taxon>metagenomes</taxon>
        <taxon>ecological metagenomes</taxon>
    </lineage>
</organism>
<gene>
    <name evidence="1" type="ORF">S03H2_59182</name>
</gene>
<accession>X1IEY7</accession>
<protein>
    <submittedName>
        <fullName evidence="1">Uncharacterized protein</fullName>
    </submittedName>
</protein>